<comment type="caution">
    <text evidence="3">The sequence shown here is derived from an EMBL/GenBank/DDBJ whole genome shotgun (WGS) entry which is preliminary data.</text>
</comment>
<dbReference type="RefSeq" id="WP_008861804.1">
    <property type="nucleotide sequence ID" value="NZ_JH815204.1"/>
</dbReference>
<comment type="subcellular location">
    <subcellularLocation>
        <location evidence="2">Cell membrane</location>
        <topology evidence="2">Lipid-anchor</topology>
    </subcellularLocation>
</comment>
<proteinExistence type="inferred from homology"/>
<dbReference type="STRING" id="742726.HMPREF9448_01342"/>
<dbReference type="InterPro" id="IPR003423">
    <property type="entry name" value="OMP_efflux"/>
</dbReference>
<name>K0X2S6_9BACT</name>
<dbReference type="EMBL" id="ADLE01000008">
    <property type="protein sequence ID" value="EJZ64856.1"/>
    <property type="molecule type" value="Genomic_DNA"/>
</dbReference>
<dbReference type="PANTHER" id="PTHR30203:SF33">
    <property type="entry name" value="BLR4455 PROTEIN"/>
    <property type="match status" value="1"/>
</dbReference>
<sequence>MKRILLYTVCGLAMLTMFNSCHIYNKYHRPDVDVEGLFRDTVAAGDTLAADSLNMGNLPWEEVFTDTILQNLIRIGLEKNSDLQSAMLQVEAAQASFNAARLAFLPTLNLTPQGGVSSFDGSKASWTYNAPVTASWEIDIFGRVLNSKRNAKAVLMQSEAYEQAVRTQIIATIANGYYTLLMLDKQLAVTEETALLWEKSVETIKAMKIGGMTNEAAVAQSEANSYMIAASIPALRQQIREAENSLSTLLYQAPQSIERGTFEDQKLPEMLQVGVPVQLLSNRPDVRSAELSLAAAYYTTNIARSAFYPNLVISGSAGWTNSAGSMIVNPGKVLLSAAASLVQPIFNHGSNVANLKAAKAQQKMAAINFQQTILNAGKEVSNALYQIQTTKETLVNRNQQVASLERAVEATESLMKLGTSTYLEVLTAQQSLLNAQLSQISDSYQCMVAVVSLYHALGGGREIEENTK</sequence>
<evidence type="ECO:0000313" key="3">
    <source>
        <dbReference type="EMBL" id="EJZ64856.1"/>
    </source>
</evidence>
<gene>
    <name evidence="3" type="ORF">HMPREF9448_01342</name>
</gene>
<dbReference type="AlphaFoldDB" id="K0X2S6"/>
<comment type="similarity">
    <text evidence="1 2">Belongs to the outer membrane factor (OMF) (TC 1.B.17) family.</text>
</comment>
<dbReference type="OrthoDB" id="9770517at2"/>
<accession>K0X2S6</accession>
<keyword evidence="2" id="KW-0472">Membrane</keyword>
<evidence type="ECO:0000256" key="2">
    <source>
        <dbReference type="RuleBase" id="RU362097"/>
    </source>
</evidence>
<keyword evidence="2" id="KW-1134">Transmembrane beta strand</keyword>
<evidence type="ECO:0000313" key="4">
    <source>
        <dbReference type="Proteomes" id="UP000006044"/>
    </source>
</evidence>
<keyword evidence="2" id="KW-0812">Transmembrane</keyword>
<dbReference type="Gene3D" id="2.20.200.10">
    <property type="entry name" value="Outer membrane efflux proteins (OEP)"/>
    <property type="match status" value="1"/>
</dbReference>
<keyword evidence="2" id="KW-0564">Palmitate</keyword>
<keyword evidence="4" id="KW-1185">Reference proteome</keyword>
<organism evidence="3 4">
    <name type="scientific">Barnesiella intestinihominis YIT 11860</name>
    <dbReference type="NCBI Taxonomy" id="742726"/>
    <lineage>
        <taxon>Bacteria</taxon>
        <taxon>Pseudomonadati</taxon>
        <taxon>Bacteroidota</taxon>
        <taxon>Bacteroidia</taxon>
        <taxon>Bacteroidales</taxon>
        <taxon>Barnesiellaceae</taxon>
        <taxon>Barnesiella</taxon>
    </lineage>
</organism>
<dbReference type="Gene3D" id="1.20.1600.10">
    <property type="entry name" value="Outer membrane efflux proteins (OEP)"/>
    <property type="match status" value="1"/>
</dbReference>
<dbReference type="InterPro" id="IPR010131">
    <property type="entry name" value="MdtP/NodT-like"/>
</dbReference>
<dbReference type="HOGENOM" id="CLU_012817_13_3_10"/>
<dbReference type="Proteomes" id="UP000006044">
    <property type="component" value="Unassembled WGS sequence"/>
</dbReference>
<dbReference type="SUPFAM" id="SSF56954">
    <property type="entry name" value="Outer membrane efflux proteins (OEP)"/>
    <property type="match status" value="1"/>
</dbReference>
<dbReference type="eggNOG" id="COG1538">
    <property type="taxonomic scope" value="Bacteria"/>
</dbReference>
<dbReference type="PATRIC" id="fig|742726.3.peg.1407"/>
<protein>
    <submittedName>
        <fullName evidence="3">NodT family efflux transporter, outer membrane factor (OMF) lipoprotein</fullName>
    </submittedName>
</protein>
<dbReference type="GeneID" id="77848617"/>
<dbReference type="GO" id="GO:0005886">
    <property type="term" value="C:plasma membrane"/>
    <property type="evidence" value="ECO:0007669"/>
    <property type="project" value="UniProtKB-SubCell"/>
</dbReference>
<dbReference type="NCBIfam" id="TIGR01845">
    <property type="entry name" value="outer_NodT"/>
    <property type="match status" value="1"/>
</dbReference>
<dbReference type="Pfam" id="PF02321">
    <property type="entry name" value="OEP"/>
    <property type="match status" value="2"/>
</dbReference>
<dbReference type="GO" id="GO:0015562">
    <property type="term" value="F:efflux transmembrane transporter activity"/>
    <property type="evidence" value="ECO:0007669"/>
    <property type="project" value="InterPro"/>
</dbReference>
<dbReference type="PANTHER" id="PTHR30203">
    <property type="entry name" value="OUTER MEMBRANE CATION EFFLUX PROTEIN"/>
    <property type="match status" value="1"/>
</dbReference>
<evidence type="ECO:0000256" key="1">
    <source>
        <dbReference type="ARBA" id="ARBA00007613"/>
    </source>
</evidence>
<keyword evidence="2 3" id="KW-0449">Lipoprotein</keyword>
<reference evidence="3 4" key="1">
    <citation type="submission" date="2012-08" db="EMBL/GenBank/DDBJ databases">
        <title>The Genome Sequence of Barnesiella intestinihominis YIT 11860.</title>
        <authorList>
            <consortium name="The Broad Institute Genome Sequencing Platform"/>
            <person name="Earl A."/>
            <person name="Ward D."/>
            <person name="Feldgarden M."/>
            <person name="Gevers D."/>
            <person name="Morotomi M."/>
            <person name="Walker B."/>
            <person name="Young S.K."/>
            <person name="Zeng Q."/>
            <person name="Gargeya S."/>
            <person name="Fitzgerald M."/>
            <person name="Haas B."/>
            <person name="Abouelleil A."/>
            <person name="Alvarado L."/>
            <person name="Arachchi H.M."/>
            <person name="Berlin A.M."/>
            <person name="Chapman S.B."/>
            <person name="Goldberg J."/>
            <person name="Griggs A."/>
            <person name="Gujja S."/>
            <person name="Hansen M."/>
            <person name="Howarth C."/>
            <person name="Imamovic A."/>
            <person name="Larimer J."/>
            <person name="McCowen C."/>
            <person name="Montmayeur A."/>
            <person name="Murphy C."/>
            <person name="Neiman D."/>
            <person name="Pearson M."/>
            <person name="Priest M."/>
            <person name="Roberts A."/>
            <person name="Saif S."/>
            <person name="Shea T."/>
            <person name="Sisk P."/>
            <person name="Sykes S."/>
            <person name="Wortman J."/>
            <person name="Nusbaum C."/>
            <person name="Birren B."/>
        </authorList>
    </citation>
    <scope>NUCLEOTIDE SEQUENCE [LARGE SCALE GENOMIC DNA]</scope>
    <source>
        <strain evidence="3 4">YIT 11860</strain>
    </source>
</reference>